<evidence type="ECO:0000313" key="2">
    <source>
        <dbReference type="Proteomes" id="UP001355653"/>
    </source>
</evidence>
<comment type="caution">
    <text evidence="1">The sequence shown here is derived from an EMBL/GenBank/DDBJ whole genome shotgun (WGS) entry which is preliminary data.</text>
</comment>
<dbReference type="Proteomes" id="UP001355653">
    <property type="component" value="Unassembled WGS sequence"/>
</dbReference>
<protein>
    <submittedName>
        <fullName evidence="1">Uncharacterized protein</fullName>
    </submittedName>
</protein>
<accession>A0ABU6DPU2</accession>
<dbReference type="EMBL" id="JAROBY010000121">
    <property type="protein sequence ID" value="MEB4799327.1"/>
    <property type="molecule type" value="Genomic_DNA"/>
</dbReference>
<sequence length="124" mass="14274">MRWVFQDRVLSQTEDTIELNGQFSRGYSSAILTFPQVGKYELIIRLAKGILRVNHLSFTDVELGFGNPSNGQPAHYDLGEPGTHSLVLNIGRSLNRVDQISFVNPRWRQEVSFHYQVLNRERKT</sequence>
<proteinExistence type="predicted"/>
<reference evidence="1 2" key="1">
    <citation type="submission" date="2023-03" db="EMBL/GenBank/DDBJ databases">
        <title>Bacillus Genome Sequencing.</title>
        <authorList>
            <person name="Dunlap C."/>
        </authorList>
    </citation>
    <scope>NUCLEOTIDE SEQUENCE [LARGE SCALE GENOMIC DNA]</scope>
    <source>
        <strain evidence="1 2">NRS-1351</strain>
    </source>
</reference>
<organism evidence="1 2">
    <name type="scientific">Paenibacillus chondroitinus</name>
    <dbReference type="NCBI Taxonomy" id="59842"/>
    <lineage>
        <taxon>Bacteria</taxon>
        <taxon>Bacillati</taxon>
        <taxon>Bacillota</taxon>
        <taxon>Bacilli</taxon>
        <taxon>Bacillales</taxon>
        <taxon>Paenibacillaceae</taxon>
        <taxon>Paenibacillus</taxon>
    </lineage>
</organism>
<evidence type="ECO:0000313" key="1">
    <source>
        <dbReference type="EMBL" id="MEB4799327.1"/>
    </source>
</evidence>
<gene>
    <name evidence="1" type="ORF">P5G65_36300</name>
</gene>
<dbReference type="RefSeq" id="WP_127453243.1">
    <property type="nucleotide sequence ID" value="NZ_JAROBY010000121.1"/>
</dbReference>
<keyword evidence="2" id="KW-1185">Reference proteome</keyword>
<name>A0ABU6DPU2_9BACL</name>